<dbReference type="EMBL" id="JACCCW010000001">
    <property type="protein sequence ID" value="NYF78967.1"/>
    <property type="molecule type" value="Genomic_DNA"/>
</dbReference>
<keyword evidence="11" id="KW-0732">Signal</keyword>
<feature type="domain" description="Glycoside hydrolase family 42 N-terminal" evidence="12">
    <location>
        <begin position="54"/>
        <end position="420"/>
    </location>
</feature>
<feature type="binding site" evidence="10">
    <location>
        <position position="150"/>
    </location>
    <ligand>
        <name>substrate</name>
    </ligand>
</feature>
<evidence type="ECO:0000259" key="12">
    <source>
        <dbReference type="Pfam" id="PF02449"/>
    </source>
</evidence>
<feature type="binding site" evidence="10">
    <location>
        <position position="349"/>
    </location>
    <ligand>
        <name>substrate</name>
    </ligand>
</feature>
<gene>
    <name evidence="14" type="ORF">HDF17_001254</name>
</gene>
<feature type="domain" description="Beta-galactosidase trimerisation" evidence="13">
    <location>
        <begin position="432"/>
        <end position="648"/>
    </location>
</feature>
<dbReference type="Gene3D" id="3.20.20.80">
    <property type="entry name" value="Glycosidases"/>
    <property type="match status" value="1"/>
</dbReference>
<evidence type="ECO:0000259" key="13">
    <source>
        <dbReference type="Pfam" id="PF08532"/>
    </source>
</evidence>
<keyword evidence="7 8" id="KW-0326">Glycosidase</keyword>
<dbReference type="GO" id="GO:0005975">
    <property type="term" value="P:carbohydrate metabolic process"/>
    <property type="evidence" value="ECO:0007669"/>
    <property type="project" value="InterPro"/>
</dbReference>
<feature type="binding site" evidence="10">
    <location>
        <position position="188"/>
    </location>
    <ligand>
        <name>substrate</name>
    </ligand>
</feature>
<evidence type="ECO:0000256" key="5">
    <source>
        <dbReference type="ARBA" id="ARBA00022801"/>
    </source>
</evidence>
<feature type="active site" description="Nucleophile" evidence="9">
    <location>
        <position position="341"/>
    </location>
</feature>
<keyword evidence="5 8" id="KW-0378">Hydrolase</keyword>
<comment type="similarity">
    <text evidence="2 8">Belongs to the glycosyl hydrolase 42 family.</text>
</comment>
<evidence type="ECO:0000256" key="10">
    <source>
        <dbReference type="PIRSR" id="PIRSR001084-2"/>
    </source>
</evidence>
<evidence type="ECO:0000256" key="1">
    <source>
        <dbReference type="ARBA" id="ARBA00001412"/>
    </source>
</evidence>
<comment type="catalytic activity">
    <reaction evidence="1 8">
        <text>Hydrolysis of terminal non-reducing beta-D-galactose residues in beta-D-galactosides.</text>
        <dbReference type="EC" id="3.2.1.23"/>
    </reaction>
</comment>
<sequence>MTMHALSRMMTSLLCTCALAASCVQIAPAQAQHPNPSKPAQPGTMTDVLYGAAYYHEYMPSERLDKDIALMKAAGLTVVRMGESTWSLWEPEDGKFEYAWMDRVVDAMGKAGIKVIMGTPTYSIPTWMYREHPEILARPLHGGETSYGMRQNMDTDSPAFRFYAQRLIRNMVEHYKDNPNVIGWQIDNETSSYGAANQDVFIGFVNHLKQKFGTTDALNKAWGLNYWGQDVNGWENMPTRDGTISTGYKLEWTRWEQMRVTDYLNWQAALVREYRGPGQFVTQDFGGSMRRDVNEFEISKSLDIAANNPYHGTQDHFDGQSQAEQGDYTRSLKHTNFLVTETNAQTTDWSSAYQYPPYDGQLRLDVYTHLSSGANMVEYWHWASIPSGQETYWKGVLSHDLEPNRAYAEVSRTAHELQKIGPHLVNLKIKNDVAILYSVDSANALDFMPFALERTGQWQMGRSLADYKSLVDQLHRAFYEANVGTDFIFPEDPDFNHYKLIVIPPLYIADDALLQKISDYVKNGGHVLMTFKSGFANENSAVRAVRAPGPLREAAGFSYQEFSNLEKPLTLQGGILKDAGSGAAMYWAEFLLPEHAKALATYDHPFFGRWPAITRNEYGAGTLTYEGTYLSSEAQKAVVLDVLNQAHLLNSTQELPAPVREKDGTNGMGKALHYYLNYSGTVQTFHYARAAGTDLLTGHEVAAQQSITLAPWDLAIIEER</sequence>
<dbReference type="CDD" id="cd03143">
    <property type="entry name" value="A4_beta-galactosidase_middle_domain"/>
    <property type="match status" value="1"/>
</dbReference>
<dbReference type="PANTHER" id="PTHR36447:SF2">
    <property type="entry name" value="BETA-GALACTOSIDASE YESZ"/>
    <property type="match status" value="1"/>
</dbReference>
<dbReference type="PANTHER" id="PTHR36447">
    <property type="entry name" value="BETA-GALACTOSIDASE GANA"/>
    <property type="match status" value="1"/>
</dbReference>
<dbReference type="InterPro" id="IPR029062">
    <property type="entry name" value="Class_I_gatase-like"/>
</dbReference>
<organism evidence="14 15">
    <name type="scientific">Granulicella arctica</name>
    <dbReference type="NCBI Taxonomy" id="940613"/>
    <lineage>
        <taxon>Bacteria</taxon>
        <taxon>Pseudomonadati</taxon>
        <taxon>Acidobacteriota</taxon>
        <taxon>Terriglobia</taxon>
        <taxon>Terriglobales</taxon>
        <taxon>Acidobacteriaceae</taxon>
        <taxon>Granulicella</taxon>
    </lineage>
</organism>
<evidence type="ECO:0000313" key="15">
    <source>
        <dbReference type="Proteomes" id="UP000589520"/>
    </source>
</evidence>
<feature type="chain" id="PRO_5030716185" description="Beta-galactosidase" evidence="11">
    <location>
        <begin position="21"/>
        <end position="720"/>
    </location>
</feature>
<dbReference type="Pfam" id="PF02449">
    <property type="entry name" value="Glyco_hydro_42"/>
    <property type="match status" value="1"/>
</dbReference>
<dbReference type="InterPro" id="IPR013738">
    <property type="entry name" value="Beta_galactosidase_Trimer"/>
</dbReference>
<dbReference type="Gene3D" id="2.60.40.1180">
    <property type="entry name" value="Golgi alpha-mannosidase II"/>
    <property type="match status" value="1"/>
</dbReference>
<dbReference type="RefSeq" id="WP_246301616.1">
    <property type="nucleotide sequence ID" value="NZ_JACCCW010000001.1"/>
</dbReference>
<evidence type="ECO:0000256" key="4">
    <source>
        <dbReference type="ARBA" id="ARBA00022723"/>
    </source>
</evidence>
<accession>A0A7Y9PFH7</accession>
<evidence type="ECO:0000256" key="11">
    <source>
        <dbReference type="SAM" id="SignalP"/>
    </source>
</evidence>
<dbReference type="GO" id="GO:0009341">
    <property type="term" value="C:beta-galactosidase complex"/>
    <property type="evidence" value="ECO:0007669"/>
    <property type="project" value="InterPro"/>
</dbReference>
<evidence type="ECO:0000256" key="2">
    <source>
        <dbReference type="ARBA" id="ARBA00005940"/>
    </source>
</evidence>
<reference evidence="14 15" key="1">
    <citation type="submission" date="2020-07" db="EMBL/GenBank/DDBJ databases">
        <title>Genomic Encyclopedia of Type Strains, Phase IV (KMG-V): Genome sequencing to study the core and pangenomes of soil and plant-associated prokaryotes.</title>
        <authorList>
            <person name="Whitman W."/>
        </authorList>
    </citation>
    <scope>NUCLEOTIDE SEQUENCE [LARGE SCALE GENOMIC DNA]</scope>
    <source>
        <strain evidence="14 15">X4EP2</strain>
    </source>
</reference>
<dbReference type="GO" id="GO:0046872">
    <property type="term" value="F:metal ion binding"/>
    <property type="evidence" value="ECO:0007669"/>
    <property type="project" value="UniProtKB-KW"/>
</dbReference>
<evidence type="ECO:0000256" key="8">
    <source>
        <dbReference type="PIRNR" id="PIRNR001084"/>
    </source>
</evidence>
<keyword evidence="6" id="KW-0862">Zinc</keyword>
<evidence type="ECO:0000256" key="7">
    <source>
        <dbReference type="ARBA" id="ARBA00023295"/>
    </source>
</evidence>
<evidence type="ECO:0000256" key="3">
    <source>
        <dbReference type="ARBA" id="ARBA00012756"/>
    </source>
</evidence>
<evidence type="ECO:0000256" key="9">
    <source>
        <dbReference type="PIRSR" id="PIRSR001084-1"/>
    </source>
</evidence>
<dbReference type="SUPFAM" id="SSF51445">
    <property type="entry name" value="(Trans)glycosidases"/>
    <property type="match status" value="1"/>
</dbReference>
<keyword evidence="15" id="KW-1185">Reference proteome</keyword>
<dbReference type="PIRSF" id="PIRSF001084">
    <property type="entry name" value="B-galactosidase"/>
    <property type="match status" value="1"/>
</dbReference>
<evidence type="ECO:0000256" key="6">
    <source>
        <dbReference type="ARBA" id="ARBA00022833"/>
    </source>
</evidence>
<dbReference type="EC" id="3.2.1.23" evidence="3 8"/>
<evidence type="ECO:0000313" key="14">
    <source>
        <dbReference type="EMBL" id="NYF78967.1"/>
    </source>
</evidence>
<dbReference type="Gene3D" id="3.40.50.880">
    <property type="match status" value="1"/>
</dbReference>
<dbReference type="SUPFAM" id="SSF52317">
    <property type="entry name" value="Class I glutamine amidotransferase-like"/>
    <property type="match status" value="1"/>
</dbReference>
<comment type="caution">
    <text evidence="14">The sequence shown here is derived from an EMBL/GenBank/DDBJ whole genome shotgun (WGS) entry which is preliminary data.</text>
</comment>
<keyword evidence="4" id="KW-0479">Metal-binding</keyword>
<proteinExistence type="inferred from homology"/>
<dbReference type="Proteomes" id="UP000589520">
    <property type="component" value="Unassembled WGS sequence"/>
</dbReference>
<dbReference type="GO" id="GO:0004565">
    <property type="term" value="F:beta-galactosidase activity"/>
    <property type="evidence" value="ECO:0007669"/>
    <property type="project" value="UniProtKB-EC"/>
</dbReference>
<dbReference type="InterPro" id="IPR017853">
    <property type="entry name" value="GH"/>
</dbReference>
<feature type="active site" description="Proton donor" evidence="9">
    <location>
        <position position="189"/>
    </location>
</feature>
<dbReference type="AlphaFoldDB" id="A0A7Y9PFH7"/>
<dbReference type="Pfam" id="PF08532">
    <property type="entry name" value="Glyco_hydro_42M"/>
    <property type="match status" value="1"/>
</dbReference>
<feature type="signal peptide" evidence="11">
    <location>
        <begin position="1"/>
        <end position="20"/>
    </location>
</feature>
<name>A0A7Y9PFH7_9BACT</name>
<dbReference type="InterPro" id="IPR013780">
    <property type="entry name" value="Glyco_hydro_b"/>
</dbReference>
<dbReference type="InterPro" id="IPR013529">
    <property type="entry name" value="Glyco_hydro_42_N"/>
</dbReference>
<protein>
    <recommendedName>
        <fullName evidence="3 8">Beta-galactosidase</fullName>
        <shortName evidence="8">Beta-gal</shortName>
        <ecNumber evidence="3 8">3.2.1.23</ecNumber>
    </recommendedName>
</protein>
<dbReference type="InterPro" id="IPR003476">
    <property type="entry name" value="Glyco_hydro_42"/>
</dbReference>